<accession>A0A6P8IS14</accession>
<dbReference type="CDD" id="cd19051">
    <property type="entry name" value="LGIC_TM_cation"/>
    <property type="match status" value="1"/>
</dbReference>
<dbReference type="PANTHER" id="PTHR18945">
    <property type="entry name" value="NEUROTRANSMITTER GATED ION CHANNEL"/>
    <property type="match status" value="1"/>
</dbReference>
<evidence type="ECO:0000256" key="5">
    <source>
        <dbReference type="SAM" id="MobiDB-lite"/>
    </source>
</evidence>
<keyword evidence="7" id="KW-0732">Signal</keyword>
<dbReference type="SUPFAM" id="SSF63712">
    <property type="entry name" value="Nicotinic receptor ligand binding domain-like"/>
    <property type="match status" value="1"/>
</dbReference>
<feature type="region of interest" description="Disordered" evidence="5">
    <location>
        <begin position="417"/>
        <end position="447"/>
    </location>
</feature>
<proteinExistence type="predicted"/>
<keyword evidence="10" id="KW-1185">Reference proteome</keyword>
<dbReference type="InterPro" id="IPR006202">
    <property type="entry name" value="Neur_chan_lig-bd"/>
</dbReference>
<feature type="domain" description="Neurotransmitter-gated ion-channel transmembrane" evidence="9">
    <location>
        <begin position="252"/>
        <end position="486"/>
    </location>
</feature>
<dbReference type="AlphaFoldDB" id="A0A6P8IS14"/>
<dbReference type="FunCoup" id="A0A6P8IS14">
    <property type="interactions" value="214"/>
</dbReference>
<dbReference type="InParanoid" id="A0A6P8IS14"/>
<organism evidence="10 11">
    <name type="scientific">Actinia tenebrosa</name>
    <name type="common">Australian red waratah sea anemone</name>
    <dbReference type="NCBI Taxonomy" id="6105"/>
    <lineage>
        <taxon>Eukaryota</taxon>
        <taxon>Metazoa</taxon>
        <taxon>Cnidaria</taxon>
        <taxon>Anthozoa</taxon>
        <taxon>Hexacorallia</taxon>
        <taxon>Actiniaria</taxon>
        <taxon>Actiniidae</taxon>
        <taxon>Actinia</taxon>
    </lineage>
</organism>
<reference evidence="11" key="1">
    <citation type="submission" date="2025-08" db="UniProtKB">
        <authorList>
            <consortium name="RefSeq"/>
        </authorList>
    </citation>
    <scope>IDENTIFICATION</scope>
    <source>
        <tissue evidence="11">Tentacle</tissue>
    </source>
</reference>
<feature type="signal peptide" evidence="7">
    <location>
        <begin position="1"/>
        <end position="20"/>
    </location>
</feature>
<dbReference type="InterPro" id="IPR038050">
    <property type="entry name" value="Neuro_actylchol_rec"/>
</dbReference>
<dbReference type="InterPro" id="IPR006201">
    <property type="entry name" value="Neur_channel"/>
</dbReference>
<dbReference type="SUPFAM" id="SSF90112">
    <property type="entry name" value="Neurotransmitter-gated ion-channel transmembrane pore"/>
    <property type="match status" value="1"/>
</dbReference>
<evidence type="ECO:0000256" key="6">
    <source>
        <dbReference type="SAM" id="Phobius"/>
    </source>
</evidence>
<comment type="subcellular location">
    <subcellularLocation>
        <location evidence="1">Membrane</location>
        <topology evidence="1">Multi-pass membrane protein</topology>
    </subcellularLocation>
</comment>
<feature type="transmembrane region" description="Helical" evidence="6">
    <location>
        <begin position="314"/>
        <end position="334"/>
    </location>
</feature>
<dbReference type="GO" id="GO:0005230">
    <property type="term" value="F:extracellular ligand-gated monoatomic ion channel activity"/>
    <property type="evidence" value="ECO:0007669"/>
    <property type="project" value="InterPro"/>
</dbReference>
<dbReference type="Pfam" id="PF02931">
    <property type="entry name" value="Neur_chan_LBD"/>
    <property type="match status" value="1"/>
</dbReference>
<feature type="transmembrane region" description="Helical" evidence="6">
    <location>
        <begin position="470"/>
        <end position="490"/>
    </location>
</feature>
<dbReference type="PRINTS" id="PR00252">
    <property type="entry name" value="NRIONCHANNEL"/>
</dbReference>
<dbReference type="InterPro" id="IPR006029">
    <property type="entry name" value="Neurotrans-gated_channel_TM"/>
</dbReference>
<name>A0A6P8IS14_ACTTE</name>
<dbReference type="RefSeq" id="XP_031569941.1">
    <property type="nucleotide sequence ID" value="XM_031714081.1"/>
</dbReference>
<keyword evidence="2 6" id="KW-0812">Transmembrane</keyword>
<dbReference type="OrthoDB" id="5975154at2759"/>
<evidence type="ECO:0000256" key="3">
    <source>
        <dbReference type="ARBA" id="ARBA00022989"/>
    </source>
</evidence>
<dbReference type="Gene3D" id="1.20.58.390">
    <property type="entry name" value="Neurotransmitter-gated ion-channel transmembrane domain"/>
    <property type="match status" value="1"/>
</dbReference>
<dbReference type="InterPro" id="IPR036719">
    <property type="entry name" value="Neuro-gated_channel_TM_sf"/>
</dbReference>
<keyword evidence="3 6" id="KW-1133">Transmembrane helix</keyword>
<feature type="compositionally biased region" description="Basic and acidic residues" evidence="5">
    <location>
        <begin position="417"/>
        <end position="432"/>
    </location>
</feature>
<dbReference type="FunFam" id="2.70.170.10:FF:000030">
    <property type="entry name" value="AcetylCholine Receptor"/>
    <property type="match status" value="1"/>
</dbReference>
<keyword evidence="4 6" id="KW-0472">Membrane</keyword>
<gene>
    <name evidence="11" type="primary">LOC116304355</name>
</gene>
<dbReference type="GO" id="GO:0016020">
    <property type="term" value="C:membrane"/>
    <property type="evidence" value="ECO:0007669"/>
    <property type="project" value="UniProtKB-SubCell"/>
</dbReference>
<protein>
    <submittedName>
        <fullName evidence="11">Neuronal acetylcholine receptor subunit alpha-10-like</fullName>
    </submittedName>
</protein>
<evidence type="ECO:0000313" key="11">
    <source>
        <dbReference type="RefSeq" id="XP_031569941.1"/>
    </source>
</evidence>
<dbReference type="CDD" id="cd18997">
    <property type="entry name" value="LGIC_ECD_nAChR"/>
    <property type="match status" value="1"/>
</dbReference>
<sequence>MAHSLHSLVVVLTVTRLVDCINYQQLLLRDLFRNYDSDANPGGTGNELSAKGASVTFAAKLVRVIELNERANTIQTQWWIQQKWINKDLSWNKTKYGNVTVVYVDPKRVWTPDILLHNSVRLFDSAADDDRLSGSTDKYKTKIGIYPDGQHYWLAPAMFKSVCDVNTRFFPFDDQTCTLQFGSWAFDSSKLDMIFDRNESGTSPYQMNTEWELLAFDATLKYTKYSCCQYPYTSVLLEVKLRRRFYYYMVNLVVPCSLIAIMVLLSFVLPPEAGERISLGITVLMAMAIFQELTSEKLPVESTHTPLLAQYYSSAIAEIGLAIFATSIILNFHYRKNKMPNYLRKLIFSFAGPIVGMKKYKDLARSEKLLRRGQERANGTSNDNEHFKKGNNCELKSLSLLQNDLIACEKEPRNEFQRGKNHSSIRETHILEDSEDNSADQEDKGDNVEKELADIYAKEWQEAARILDRLVLLVAIVVCICTFAAIFIQAPRVQEHLFGDPAITEEQRLLLRRK</sequence>
<evidence type="ECO:0000256" key="2">
    <source>
        <dbReference type="ARBA" id="ARBA00022692"/>
    </source>
</evidence>
<dbReference type="Pfam" id="PF02932">
    <property type="entry name" value="Neur_chan_memb"/>
    <property type="match status" value="1"/>
</dbReference>
<dbReference type="Gene3D" id="2.70.170.10">
    <property type="entry name" value="Neurotransmitter-gated ion-channel ligand-binding domain"/>
    <property type="match status" value="1"/>
</dbReference>
<evidence type="ECO:0000256" key="7">
    <source>
        <dbReference type="SAM" id="SignalP"/>
    </source>
</evidence>
<evidence type="ECO:0000313" key="10">
    <source>
        <dbReference type="Proteomes" id="UP000515163"/>
    </source>
</evidence>
<dbReference type="GeneID" id="116304355"/>
<feature type="transmembrane region" description="Helical" evidence="6">
    <location>
        <begin position="245"/>
        <end position="265"/>
    </location>
</feature>
<dbReference type="GO" id="GO:0004888">
    <property type="term" value="F:transmembrane signaling receptor activity"/>
    <property type="evidence" value="ECO:0007669"/>
    <property type="project" value="InterPro"/>
</dbReference>
<feature type="domain" description="Neurotransmitter-gated ion-channel ligand-binding" evidence="8">
    <location>
        <begin position="25"/>
        <end position="244"/>
    </location>
</feature>
<evidence type="ECO:0000256" key="4">
    <source>
        <dbReference type="ARBA" id="ARBA00023136"/>
    </source>
</evidence>
<dbReference type="Proteomes" id="UP000515163">
    <property type="component" value="Unplaced"/>
</dbReference>
<dbReference type="InterPro" id="IPR036734">
    <property type="entry name" value="Neur_chan_lig-bd_sf"/>
</dbReference>
<evidence type="ECO:0000256" key="1">
    <source>
        <dbReference type="ARBA" id="ARBA00004141"/>
    </source>
</evidence>
<dbReference type="KEGG" id="aten:116304355"/>
<feature type="chain" id="PRO_5027931789" evidence="7">
    <location>
        <begin position="21"/>
        <end position="514"/>
    </location>
</feature>
<dbReference type="FunFam" id="1.20.58.390:FF:000043">
    <property type="entry name" value="AcetylCholine Receptor"/>
    <property type="match status" value="1"/>
</dbReference>
<evidence type="ECO:0000259" key="8">
    <source>
        <dbReference type="Pfam" id="PF02931"/>
    </source>
</evidence>
<feature type="transmembrane region" description="Helical" evidence="6">
    <location>
        <begin position="277"/>
        <end position="294"/>
    </location>
</feature>
<evidence type="ECO:0000259" key="9">
    <source>
        <dbReference type="Pfam" id="PF02932"/>
    </source>
</evidence>